<dbReference type="RefSeq" id="WP_048194470.1">
    <property type="nucleotide sequence ID" value="NZ_CAAGSM010000009.1"/>
</dbReference>
<comment type="caution">
    <text evidence="1">The sequence shown here is derived from an EMBL/GenBank/DDBJ whole genome shotgun (WGS) entry which is preliminary data.</text>
</comment>
<proteinExistence type="predicted"/>
<organism evidence="1 2">
    <name type="scientific">Methanococcoides methylutens</name>
    <dbReference type="NCBI Taxonomy" id="2226"/>
    <lineage>
        <taxon>Archaea</taxon>
        <taxon>Methanobacteriati</taxon>
        <taxon>Methanobacteriota</taxon>
        <taxon>Stenosarchaea group</taxon>
        <taxon>Methanomicrobia</taxon>
        <taxon>Methanosarcinales</taxon>
        <taxon>Methanosarcinaceae</taxon>
        <taxon>Methanococcoides</taxon>
    </lineage>
</organism>
<protein>
    <submittedName>
        <fullName evidence="1">Uncharacterized protein</fullName>
    </submittedName>
</protein>
<accession>A0A099T0G5</accession>
<keyword evidence="2" id="KW-1185">Reference proteome</keyword>
<reference evidence="1 2" key="1">
    <citation type="submission" date="2014-09" db="EMBL/GenBank/DDBJ databases">
        <title>Draft genome sequence of an obligately methylotrophic methanogen, Methanococcoides methylutens, isolated from marine sediment.</title>
        <authorList>
            <person name="Guan Y."/>
            <person name="Ngugi D.K."/>
            <person name="Blom J."/>
            <person name="Ali S."/>
            <person name="Ferry J.G."/>
            <person name="Stingl U."/>
        </authorList>
    </citation>
    <scope>NUCLEOTIDE SEQUENCE [LARGE SCALE GENOMIC DNA]</scope>
    <source>
        <strain evidence="1 2">DSM 2657</strain>
    </source>
</reference>
<evidence type="ECO:0000313" key="2">
    <source>
        <dbReference type="Proteomes" id="UP000029859"/>
    </source>
</evidence>
<dbReference type="Proteomes" id="UP000029859">
    <property type="component" value="Unassembled WGS sequence"/>
</dbReference>
<gene>
    <name evidence="1" type="ORF">LI82_07305</name>
</gene>
<evidence type="ECO:0000313" key="1">
    <source>
        <dbReference type="EMBL" id="KGK98655.1"/>
    </source>
</evidence>
<name>A0A099T0G5_METMT</name>
<dbReference type="AlphaFoldDB" id="A0A099T0G5"/>
<sequence length="155" mass="16923">MEQILQNTTSVEMKAPLWEDELKKEIMDKLDVSEETLLGISQLGEGNLGVSQPIDIKLHVVNGYGSIVVGSFTNPFPWSITAKIDAKIVAPSNGSWRIRVKANDSVKFDQSSITLNQDMKASVSVGGWSKVKVSGEAWWSEKADTTLELKGTASI</sequence>
<dbReference type="EMBL" id="JRHO01000013">
    <property type="protein sequence ID" value="KGK98655.1"/>
    <property type="molecule type" value="Genomic_DNA"/>
</dbReference>